<reference evidence="2" key="2">
    <citation type="journal article" date="2015" name="Data Brief">
        <title>Shoot transcriptome of the giant reed, Arundo donax.</title>
        <authorList>
            <person name="Barrero R.A."/>
            <person name="Guerrero F.D."/>
            <person name="Moolhuijzen P."/>
            <person name="Goolsby J.A."/>
            <person name="Tidwell J."/>
            <person name="Bellgard S.E."/>
            <person name="Bellgard M.I."/>
        </authorList>
    </citation>
    <scope>NUCLEOTIDE SEQUENCE</scope>
    <source>
        <tissue evidence="2">Shoot tissue taken approximately 20 cm above the soil surface</tissue>
    </source>
</reference>
<evidence type="ECO:0000256" key="1">
    <source>
        <dbReference type="SAM" id="MobiDB-lite"/>
    </source>
</evidence>
<reference evidence="2" key="1">
    <citation type="submission" date="2014-09" db="EMBL/GenBank/DDBJ databases">
        <authorList>
            <person name="Magalhaes I.L.F."/>
            <person name="Oliveira U."/>
            <person name="Santos F.R."/>
            <person name="Vidigal T.H.D.A."/>
            <person name="Brescovit A.D."/>
            <person name="Santos A.J."/>
        </authorList>
    </citation>
    <scope>NUCLEOTIDE SEQUENCE</scope>
    <source>
        <tissue evidence="2">Shoot tissue taken approximately 20 cm above the soil surface</tissue>
    </source>
</reference>
<feature type="compositionally biased region" description="Basic and acidic residues" evidence="1">
    <location>
        <begin position="8"/>
        <end position="20"/>
    </location>
</feature>
<sequence>MDWSGRAQEPDPHDQPRERMPPPSSPSAALFGSFRVCFRWKSADPVL</sequence>
<accession>A0A0A9TEX7</accession>
<protein>
    <submittedName>
        <fullName evidence="2">Uncharacterized protein</fullName>
    </submittedName>
</protein>
<proteinExistence type="predicted"/>
<organism evidence="2">
    <name type="scientific">Arundo donax</name>
    <name type="common">Giant reed</name>
    <name type="synonym">Donax arundinaceus</name>
    <dbReference type="NCBI Taxonomy" id="35708"/>
    <lineage>
        <taxon>Eukaryota</taxon>
        <taxon>Viridiplantae</taxon>
        <taxon>Streptophyta</taxon>
        <taxon>Embryophyta</taxon>
        <taxon>Tracheophyta</taxon>
        <taxon>Spermatophyta</taxon>
        <taxon>Magnoliopsida</taxon>
        <taxon>Liliopsida</taxon>
        <taxon>Poales</taxon>
        <taxon>Poaceae</taxon>
        <taxon>PACMAD clade</taxon>
        <taxon>Arundinoideae</taxon>
        <taxon>Arundineae</taxon>
        <taxon>Arundo</taxon>
    </lineage>
</organism>
<dbReference type="AlphaFoldDB" id="A0A0A9TEX7"/>
<feature type="region of interest" description="Disordered" evidence="1">
    <location>
        <begin position="1"/>
        <end position="27"/>
    </location>
</feature>
<evidence type="ECO:0000313" key="2">
    <source>
        <dbReference type="EMBL" id="JAD27478.1"/>
    </source>
</evidence>
<dbReference type="EMBL" id="GBRH01270417">
    <property type="protein sequence ID" value="JAD27478.1"/>
    <property type="molecule type" value="Transcribed_RNA"/>
</dbReference>
<name>A0A0A9TEX7_ARUDO</name>